<sequence>MPDRMLVAGWLMIFDDYGFVDSQHADVGNMIEESPDSVLPSSVVGQYTSLFEHGNTTEVQLLSDAGHPRSQDSREIIASLRRSCESFHRLNAPRSAAYCSLRMGTEYFTVGDFDNAKQFFDGVTGLYRQEGWITLLWETLGYLRECSWRLVSVKDFIQYSLEMATLPVFSSSGIETSDGKRAYGPAGPPTLSQRETIQQEVFSLLKGHASELSSGLIIQDDQPTSLTVDLVNPLRMAFLTSVAFHSQTMKPGLSALITVSILSQLPHPVEIDQLEIQFNQPSCNFRVVNDEEFFAKEFKEENHETRLKSIPSLILTTNKWLRMTFEISSGQSGKLECVSVNVMVGHLFTFCCRPESPASMEGLALWKFEDLMENFPSKDPIVSFSGQKYIQVEEPEPQVELTLSASSPALVGESFIVPVSVVSKGHAIHSAELKINLVDARGGGMLMSPRDTEPFPLGDHHVELLCVSGVFEDDSQSNSDDIRKIQQSFGVVSVPFLGVGQSWSCRLEIKWNRPKSVMLYVSLGYVPNTETNSQRINVHRSLQIEGKIPFTISHRFMMPFRREALLLPKVTALPDVHRKMRLPLNERTILMVSARNCSEIPLRLASLSIEPDGNQDAVCSCSVQQSGSVSFGPALIVPGEEFKQVFAVTPQANSPNIEIGTVHLKWVRDSNPGRHSNVVLMKQDLPSVSVETPTLVVSLDCPPHAVLGFPFSLYIKVHNNTSLLQEINYTLGDSQSFVFTGRHTDSVFILPKSEHIISYKLLPLVSGLQHLPIVTVTSVRYSAAMNPSLAATTLFVYPSEPYFDIERKSELIQAS</sequence>
<evidence type="ECO:0000259" key="1">
    <source>
        <dbReference type="Pfam" id="PF11817"/>
    </source>
</evidence>
<dbReference type="AlphaFoldDB" id="A0AAV7H1J6"/>
<comment type="caution">
    <text evidence="2">The sequence shown here is derived from an EMBL/GenBank/DDBJ whole genome shotgun (WGS) entry which is preliminary data.</text>
</comment>
<dbReference type="Pfam" id="PF11817">
    <property type="entry name" value="Foie-gras_1"/>
    <property type="match status" value="1"/>
</dbReference>
<dbReference type="PANTHER" id="PTHR14374:SF0">
    <property type="entry name" value="TRAFFICKING PROTEIN PARTICLE COMPLEX SUBUNIT 11"/>
    <property type="match status" value="1"/>
</dbReference>
<dbReference type="EMBL" id="JAGFBR010000009">
    <property type="protein sequence ID" value="KAH0461833.1"/>
    <property type="molecule type" value="Genomic_DNA"/>
</dbReference>
<gene>
    <name evidence="2" type="ORF">IEQ34_009408</name>
</gene>
<feature type="domain" description="Trafficking protein particle complex subunit 11" evidence="1">
    <location>
        <begin position="33"/>
        <end position="165"/>
    </location>
</feature>
<evidence type="ECO:0000313" key="3">
    <source>
        <dbReference type="Proteomes" id="UP000775213"/>
    </source>
</evidence>
<proteinExistence type="predicted"/>
<reference evidence="2 3" key="1">
    <citation type="journal article" date="2021" name="Hortic Res">
        <title>Chromosome-scale assembly of the Dendrobium chrysotoxum genome enhances the understanding of orchid evolution.</title>
        <authorList>
            <person name="Zhang Y."/>
            <person name="Zhang G.Q."/>
            <person name="Zhang D."/>
            <person name="Liu X.D."/>
            <person name="Xu X.Y."/>
            <person name="Sun W.H."/>
            <person name="Yu X."/>
            <person name="Zhu X."/>
            <person name="Wang Z.W."/>
            <person name="Zhao X."/>
            <person name="Zhong W.Y."/>
            <person name="Chen H."/>
            <person name="Yin W.L."/>
            <person name="Huang T."/>
            <person name="Niu S.C."/>
            <person name="Liu Z.J."/>
        </authorList>
    </citation>
    <scope>NUCLEOTIDE SEQUENCE [LARGE SCALE GENOMIC DNA]</scope>
    <source>
        <strain evidence="2">Lindl</strain>
    </source>
</reference>
<keyword evidence="3" id="KW-1185">Reference proteome</keyword>
<dbReference type="PANTHER" id="PTHR14374">
    <property type="entry name" value="FOIE GRAS"/>
    <property type="match status" value="1"/>
</dbReference>
<protein>
    <recommendedName>
        <fullName evidence="1">Trafficking protein particle complex subunit 11 domain-containing protein</fullName>
    </recommendedName>
</protein>
<dbReference type="InterPro" id="IPR021773">
    <property type="entry name" value="TPC11"/>
</dbReference>
<name>A0AAV7H1J6_DENCH</name>
<accession>A0AAV7H1J6</accession>
<evidence type="ECO:0000313" key="2">
    <source>
        <dbReference type="EMBL" id="KAH0461833.1"/>
    </source>
</evidence>
<dbReference type="Proteomes" id="UP000775213">
    <property type="component" value="Unassembled WGS sequence"/>
</dbReference>
<organism evidence="2 3">
    <name type="scientific">Dendrobium chrysotoxum</name>
    <name type="common">Orchid</name>
    <dbReference type="NCBI Taxonomy" id="161865"/>
    <lineage>
        <taxon>Eukaryota</taxon>
        <taxon>Viridiplantae</taxon>
        <taxon>Streptophyta</taxon>
        <taxon>Embryophyta</taxon>
        <taxon>Tracheophyta</taxon>
        <taxon>Spermatophyta</taxon>
        <taxon>Magnoliopsida</taxon>
        <taxon>Liliopsida</taxon>
        <taxon>Asparagales</taxon>
        <taxon>Orchidaceae</taxon>
        <taxon>Epidendroideae</taxon>
        <taxon>Malaxideae</taxon>
        <taxon>Dendrobiinae</taxon>
        <taxon>Dendrobium</taxon>
    </lineage>
</organism>